<dbReference type="Proteomes" id="UP000727407">
    <property type="component" value="Unassembled WGS sequence"/>
</dbReference>
<dbReference type="FunFam" id="3.40.850.10:FF:000101">
    <property type="entry name" value="Slow myosin heavy chain 2"/>
    <property type="match status" value="1"/>
</dbReference>
<feature type="non-terminal residue" evidence="11">
    <location>
        <position position="1"/>
    </location>
</feature>
<proteinExistence type="inferred from homology"/>
<gene>
    <name evidence="11" type="ORF">DAT39_020798</name>
</gene>
<dbReference type="SUPFAM" id="SSF50084">
    <property type="entry name" value="Myosin S1 fragment, N-terminal domain"/>
    <property type="match status" value="1"/>
</dbReference>
<accession>A0A8J4WSU8</accession>
<comment type="similarity">
    <text evidence="1 8">Belongs to the TRAFAC class myosin-kinesin ATPase superfamily. Myosin family.</text>
</comment>
<evidence type="ECO:0000259" key="10">
    <source>
        <dbReference type="PROSITE" id="PS51844"/>
    </source>
</evidence>
<feature type="binding site" evidence="8">
    <location>
        <begin position="220"/>
        <end position="227"/>
    </location>
    <ligand>
        <name>ATP</name>
        <dbReference type="ChEBI" id="CHEBI:30616"/>
    </ligand>
</feature>
<evidence type="ECO:0000313" key="11">
    <source>
        <dbReference type="EMBL" id="KAF5889502.1"/>
    </source>
</evidence>
<evidence type="ECO:0000313" key="12">
    <source>
        <dbReference type="Proteomes" id="UP000727407"/>
    </source>
</evidence>
<dbReference type="OrthoDB" id="10055605at2759"/>
<keyword evidence="4" id="KW-0175">Coiled coil</keyword>
<dbReference type="PANTHER" id="PTHR13140:SF857">
    <property type="entry name" value="MYOSIN-11"/>
    <property type="match status" value="1"/>
</dbReference>
<dbReference type="AlphaFoldDB" id="A0A8J4WSU8"/>
<dbReference type="GO" id="GO:0000146">
    <property type="term" value="F:microfilament motor activity"/>
    <property type="evidence" value="ECO:0007669"/>
    <property type="project" value="TreeGrafter"/>
</dbReference>
<evidence type="ECO:0000259" key="9">
    <source>
        <dbReference type="PROSITE" id="PS51456"/>
    </source>
</evidence>
<keyword evidence="6 8" id="KW-0505">Motor protein</keyword>
<evidence type="ECO:0000256" key="7">
    <source>
        <dbReference type="ARBA" id="ARBA00023203"/>
    </source>
</evidence>
<dbReference type="GO" id="GO:0016459">
    <property type="term" value="C:myosin complex"/>
    <property type="evidence" value="ECO:0007669"/>
    <property type="project" value="UniProtKB-KW"/>
</dbReference>
<evidence type="ECO:0000256" key="1">
    <source>
        <dbReference type="ARBA" id="ARBA00008314"/>
    </source>
</evidence>
<keyword evidence="2 8" id="KW-0547">Nucleotide-binding</keyword>
<evidence type="ECO:0000256" key="3">
    <source>
        <dbReference type="ARBA" id="ARBA00022840"/>
    </source>
</evidence>
<evidence type="ECO:0000256" key="8">
    <source>
        <dbReference type="PROSITE-ProRule" id="PRU00782"/>
    </source>
</evidence>
<dbReference type="InterPro" id="IPR004009">
    <property type="entry name" value="SH3_Myosin"/>
</dbReference>
<sequence>MPEMAQRSGQEDPERYLFVDRAVVYNPATQADWTAKKLVWVPSERHGFEAASIREERGEEVMVELAENGKKALVNKDDIQKMNPPKFSKVEDMAELTCLNEASVLHNLKDRYYSGLIYTYSGLFCVVINPYKNLPIYSENIIEMYRGKKRHEMPPHIYAISESAYRCMLQVAPGLAASTWTEFQKAWASVSTSSESQHSSSHCRVAPLYSTSARLTASIGESGAGKTENTKKVIQYLAHVASSHKGRKDHNIPGELERQLLQANPILESFGNAKTVKNDNSSRFGKFIRINFDVTGYIVGANIETYLLEKSRAIRQAKDERTFHVFYQLLAGAGEHLRSDLLLEGFNNYRFLSNGNIPIPGQQDKDNFQETMEAMHIM</sequence>
<dbReference type="SUPFAM" id="SSF52540">
    <property type="entry name" value="P-loop containing nucleoside triphosphate hydrolases"/>
    <property type="match status" value="1"/>
</dbReference>
<organism evidence="11 12">
    <name type="scientific">Clarias magur</name>
    <name type="common">Asian catfish</name>
    <name type="synonym">Macropteronotus magur</name>
    <dbReference type="NCBI Taxonomy" id="1594786"/>
    <lineage>
        <taxon>Eukaryota</taxon>
        <taxon>Metazoa</taxon>
        <taxon>Chordata</taxon>
        <taxon>Craniata</taxon>
        <taxon>Vertebrata</taxon>
        <taxon>Euteleostomi</taxon>
        <taxon>Actinopterygii</taxon>
        <taxon>Neopterygii</taxon>
        <taxon>Teleostei</taxon>
        <taxon>Ostariophysi</taxon>
        <taxon>Siluriformes</taxon>
        <taxon>Clariidae</taxon>
        <taxon>Clarias</taxon>
    </lineage>
</organism>
<dbReference type="EMBL" id="QNUK01000802">
    <property type="protein sequence ID" value="KAF5889502.1"/>
    <property type="molecule type" value="Genomic_DNA"/>
</dbReference>
<keyword evidence="5 8" id="KW-0518">Myosin</keyword>
<dbReference type="PANTHER" id="PTHR13140">
    <property type="entry name" value="MYOSIN"/>
    <property type="match status" value="1"/>
</dbReference>
<dbReference type="InterPro" id="IPR001609">
    <property type="entry name" value="Myosin_head_motor_dom-like"/>
</dbReference>
<name>A0A8J4WSU8_CLAMG</name>
<dbReference type="GO" id="GO:0048731">
    <property type="term" value="P:system development"/>
    <property type="evidence" value="ECO:0007669"/>
    <property type="project" value="UniProtKB-ARBA"/>
</dbReference>
<dbReference type="InterPro" id="IPR036961">
    <property type="entry name" value="Kinesin_motor_dom_sf"/>
</dbReference>
<evidence type="ECO:0000256" key="5">
    <source>
        <dbReference type="ARBA" id="ARBA00023123"/>
    </source>
</evidence>
<dbReference type="Gene3D" id="3.40.850.10">
    <property type="entry name" value="Kinesin motor domain"/>
    <property type="match status" value="1"/>
</dbReference>
<dbReference type="PRINTS" id="PR00193">
    <property type="entry name" value="MYOSINHEAVY"/>
</dbReference>
<feature type="domain" description="Myosin N-terminal SH3-like" evidence="10">
    <location>
        <begin position="34"/>
        <end position="84"/>
    </location>
</feature>
<dbReference type="GO" id="GO:0007015">
    <property type="term" value="P:actin filament organization"/>
    <property type="evidence" value="ECO:0007669"/>
    <property type="project" value="TreeGrafter"/>
</dbReference>
<evidence type="ECO:0000256" key="6">
    <source>
        <dbReference type="ARBA" id="ARBA00023175"/>
    </source>
</evidence>
<dbReference type="GO" id="GO:0016020">
    <property type="term" value="C:membrane"/>
    <property type="evidence" value="ECO:0007669"/>
    <property type="project" value="TreeGrafter"/>
</dbReference>
<dbReference type="Pfam" id="PF00063">
    <property type="entry name" value="Myosin_head"/>
    <property type="match status" value="2"/>
</dbReference>
<keyword evidence="12" id="KW-1185">Reference proteome</keyword>
<protein>
    <submittedName>
        <fullName evidence="11">Myosin-10-like isoform X2</fullName>
    </submittedName>
</protein>
<feature type="domain" description="Myosin motor" evidence="9">
    <location>
        <begin position="88"/>
        <end position="378"/>
    </location>
</feature>
<comment type="caution">
    <text evidence="8">Lacks conserved residue(s) required for the propagation of feature annotation.</text>
</comment>
<evidence type="ECO:0000256" key="4">
    <source>
        <dbReference type="ARBA" id="ARBA00023054"/>
    </source>
</evidence>
<keyword evidence="7 8" id="KW-0009">Actin-binding</keyword>
<dbReference type="InterPro" id="IPR027417">
    <property type="entry name" value="P-loop_NTPase"/>
</dbReference>
<dbReference type="PROSITE" id="PS51844">
    <property type="entry name" value="SH3_LIKE"/>
    <property type="match status" value="1"/>
</dbReference>
<comment type="caution">
    <text evidence="11">The sequence shown here is derived from an EMBL/GenBank/DDBJ whole genome shotgun (WGS) entry which is preliminary data.</text>
</comment>
<dbReference type="Pfam" id="PF02736">
    <property type="entry name" value="Myosin_N"/>
    <property type="match status" value="1"/>
</dbReference>
<dbReference type="GO" id="GO:0005737">
    <property type="term" value="C:cytoplasm"/>
    <property type="evidence" value="ECO:0007669"/>
    <property type="project" value="TreeGrafter"/>
</dbReference>
<keyword evidence="3 8" id="KW-0067">ATP-binding</keyword>
<evidence type="ECO:0000256" key="2">
    <source>
        <dbReference type="ARBA" id="ARBA00022741"/>
    </source>
</evidence>
<dbReference type="PROSITE" id="PS51456">
    <property type="entry name" value="MYOSIN_MOTOR"/>
    <property type="match status" value="1"/>
</dbReference>
<dbReference type="SMART" id="SM00242">
    <property type="entry name" value="MYSc"/>
    <property type="match status" value="1"/>
</dbReference>
<reference evidence="11" key="1">
    <citation type="submission" date="2020-07" db="EMBL/GenBank/DDBJ databases">
        <title>Clarias magur genome sequencing, assembly and annotation.</title>
        <authorList>
            <person name="Kushwaha B."/>
            <person name="Kumar R."/>
            <person name="Das P."/>
            <person name="Joshi C.G."/>
            <person name="Kumar D."/>
            <person name="Nagpure N.S."/>
            <person name="Pandey M."/>
            <person name="Agarwal S."/>
            <person name="Srivastava S."/>
            <person name="Singh M."/>
            <person name="Sahoo L."/>
            <person name="Jayasankar P."/>
            <person name="Meher P.K."/>
            <person name="Koringa P.G."/>
            <person name="Iquebal M.A."/>
            <person name="Das S.P."/>
            <person name="Bit A."/>
            <person name="Patnaik S."/>
            <person name="Patel N."/>
            <person name="Shah T.M."/>
            <person name="Hinsu A."/>
            <person name="Jena J.K."/>
        </authorList>
    </citation>
    <scope>NUCLEOTIDE SEQUENCE</scope>
    <source>
        <strain evidence="11">CIFAMagur01</strain>
        <tissue evidence="11">Testis</tissue>
    </source>
</reference>
<dbReference type="GO" id="GO:0005524">
    <property type="term" value="F:ATP binding"/>
    <property type="evidence" value="ECO:0007669"/>
    <property type="project" value="UniProtKB-UniRule"/>
</dbReference>
<dbReference type="GO" id="GO:0051015">
    <property type="term" value="F:actin filament binding"/>
    <property type="evidence" value="ECO:0007669"/>
    <property type="project" value="TreeGrafter"/>
</dbReference>